<protein>
    <submittedName>
        <fullName evidence="1">Uncharacterized protein</fullName>
    </submittedName>
</protein>
<keyword evidence="2" id="KW-1185">Reference proteome</keyword>
<name>A0A3M7SDJ4_BRAPC</name>
<dbReference type="AlphaFoldDB" id="A0A3M7SDJ4"/>
<dbReference type="EMBL" id="REGN01001561">
    <property type="protein sequence ID" value="RNA33894.1"/>
    <property type="molecule type" value="Genomic_DNA"/>
</dbReference>
<gene>
    <name evidence="1" type="ORF">BpHYR1_021118</name>
</gene>
<dbReference type="Proteomes" id="UP000276133">
    <property type="component" value="Unassembled WGS sequence"/>
</dbReference>
<accession>A0A3M7SDJ4</accession>
<reference evidence="1 2" key="1">
    <citation type="journal article" date="2018" name="Sci. Rep.">
        <title>Genomic signatures of local adaptation to the degree of environmental predictability in rotifers.</title>
        <authorList>
            <person name="Franch-Gras L."/>
            <person name="Hahn C."/>
            <person name="Garcia-Roger E.M."/>
            <person name="Carmona M.J."/>
            <person name="Serra M."/>
            <person name="Gomez A."/>
        </authorList>
    </citation>
    <scope>NUCLEOTIDE SEQUENCE [LARGE SCALE GENOMIC DNA]</scope>
    <source>
        <strain evidence="1">HYR1</strain>
    </source>
</reference>
<proteinExistence type="predicted"/>
<comment type="caution">
    <text evidence="1">The sequence shown here is derived from an EMBL/GenBank/DDBJ whole genome shotgun (WGS) entry which is preliminary data.</text>
</comment>
<evidence type="ECO:0000313" key="1">
    <source>
        <dbReference type="EMBL" id="RNA33894.1"/>
    </source>
</evidence>
<sequence>MINNDQSGITLLNLLIKAFEIEHKFLCKKLCNINVIIYFLNKALSISEKRLFPLEVFLQNKNIDFQNMRGKS</sequence>
<evidence type="ECO:0000313" key="2">
    <source>
        <dbReference type="Proteomes" id="UP000276133"/>
    </source>
</evidence>
<organism evidence="1 2">
    <name type="scientific">Brachionus plicatilis</name>
    <name type="common">Marine rotifer</name>
    <name type="synonym">Brachionus muelleri</name>
    <dbReference type="NCBI Taxonomy" id="10195"/>
    <lineage>
        <taxon>Eukaryota</taxon>
        <taxon>Metazoa</taxon>
        <taxon>Spiralia</taxon>
        <taxon>Gnathifera</taxon>
        <taxon>Rotifera</taxon>
        <taxon>Eurotatoria</taxon>
        <taxon>Monogononta</taxon>
        <taxon>Pseudotrocha</taxon>
        <taxon>Ploima</taxon>
        <taxon>Brachionidae</taxon>
        <taxon>Brachionus</taxon>
    </lineage>
</organism>